<evidence type="ECO:0000313" key="3">
    <source>
        <dbReference type="EMBL" id="ABB43768.1"/>
    </source>
</evidence>
<name>Q30TB3_SULDN</name>
<dbReference type="HOGENOM" id="CLU_046111_0_0_7"/>
<keyword evidence="4" id="KW-1185">Reference proteome</keyword>
<dbReference type="RefSeq" id="WP_011372122.1">
    <property type="nucleotide sequence ID" value="NC_007575.1"/>
</dbReference>
<feature type="signal peptide" evidence="2">
    <location>
        <begin position="1"/>
        <end position="22"/>
    </location>
</feature>
<gene>
    <name evidence="3" type="ordered locus">Suden_0488</name>
</gene>
<dbReference type="STRING" id="326298.Suden_0488"/>
<evidence type="ECO:0000313" key="4">
    <source>
        <dbReference type="Proteomes" id="UP000002714"/>
    </source>
</evidence>
<dbReference type="AlphaFoldDB" id="Q30TB3"/>
<keyword evidence="1" id="KW-0812">Transmembrane</keyword>
<protein>
    <recommendedName>
        <fullName evidence="5">Periplasmic protein</fullName>
    </recommendedName>
</protein>
<evidence type="ECO:0008006" key="5">
    <source>
        <dbReference type="Google" id="ProtNLM"/>
    </source>
</evidence>
<dbReference type="Proteomes" id="UP000002714">
    <property type="component" value="Chromosome"/>
</dbReference>
<organism evidence="3 4">
    <name type="scientific">Sulfurimonas denitrificans (strain ATCC 33889 / DSM 1251)</name>
    <name type="common">Thiomicrospira denitrificans (strain ATCC 33889 / DSM 1251)</name>
    <dbReference type="NCBI Taxonomy" id="326298"/>
    <lineage>
        <taxon>Bacteria</taxon>
        <taxon>Pseudomonadati</taxon>
        <taxon>Campylobacterota</taxon>
        <taxon>Epsilonproteobacteria</taxon>
        <taxon>Campylobacterales</taxon>
        <taxon>Sulfurimonadaceae</taxon>
        <taxon>Sulfurimonas</taxon>
    </lineage>
</organism>
<dbReference type="EMBL" id="CP000153">
    <property type="protein sequence ID" value="ABB43768.1"/>
    <property type="molecule type" value="Genomic_DNA"/>
</dbReference>
<feature type="transmembrane region" description="Helical" evidence="1">
    <location>
        <begin position="300"/>
        <end position="318"/>
    </location>
</feature>
<evidence type="ECO:0000256" key="1">
    <source>
        <dbReference type="SAM" id="Phobius"/>
    </source>
</evidence>
<feature type="transmembrane region" description="Helical" evidence="1">
    <location>
        <begin position="277"/>
        <end position="295"/>
    </location>
</feature>
<keyword evidence="1" id="KW-1133">Transmembrane helix</keyword>
<keyword evidence="2" id="KW-0732">Signal</keyword>
<feature type="chain" id="PRO_5004219893" description="Periplasmic protein" evidence="2">
    <location>
        <begin position="23"/>
        <end position="381"/>
    </location>
</feature>
<proteinExistence type="predicted"/>
<accession>Q30TB3</accession>
<reference evidence="3 4" key="1">
    <citation type="journal article" date="2008" name="Appl. Environ. Microbiol.">
        <title>Genome of the epsilonproteobacterial chemolithoautotroph Sulfurimonas denitrificans.</title>
        <authorList>
            <person name="Sievert S.M."/>
            <person name="Scott K.M."/>
            <person name="Klotz M.G."/>
            <person name="Chain P.S.G."/>
            <person name="Hauser L.J."/>
            <person name="Hemp J."/>
            <person name="Huegler M."/>
            <person name="Land M."/>
            <person name="Lapidus A."/>
            <person name="Larimer F.W."/>
            <person name="Lucas S."/>
            <person name="Malfatti S.A."/>
            <person name="Meyer F."/>
            <person name="Paulsen I.T."/>
            <person name="Ren Q."/>
            <person name="Simon J."/>
            <person name="Bailey K."/>
            <person name="Diaz E."/>
            <person name="Fitzpatrick K.A."/>
            <person name="Glover B."/>
            <person name="Gwatney N."/>
            <person name="Korajkic A."/>
            <person name="Long A."/>
            <person name="Mobberley J.M."/>
            <person name="Pantry S.N."/>
            <person name="Pazder G."/>
            <person name="Peterson S."/>
            <person name="Quintanilla J.D."/>
            <person name="Sprinkle R."/>
            <person name="Stephens J."/>
            <person name="Thomas P."/>
            <person name="Vaughn R."/>
            <person name="Weber M.J."/>
            <person name="Wooten L.L."/>
        </authorList>
    </citation>
    <scope>NUCLEOTIDE SEQUENCE [LARGE SCALE GENOMIC DNA]</scope>
    <source>
        <strain evidence="4">ATCC 33889 / DSM 1251</strain>
    </source>
</reference>
<evidence type="ECO:0000256" key="2">
    <source>
        <dbReference type="SAM" id="SignalP"/>
    </source>
</evidence>
<sequence>MIKFLLAWLFFHALLFANIDDANNIQTSTQKQEFGGEDVPYEENLDTLSKVIYLNYEKIPQRVLKGEIFSITIKNLCVVKNFVDITYKLSNETGLKILNPLPSRQKDSKYYYDTFYFIATSQNAKLPDFEATLIDTGEKAYKTTILSGEKLNVISLNPKSDFSNIIANSFDIIEYKTTSYDATHNIVVFVATAINSDISALKLNGVYKQGIESATHTGNDSKITYYAIVGKSMSNLSFSYFNVLKNRFIFVNIPLIVSDDSVTTQSDLKPTDQSNEMIKMGVAATVAFLAFLIILWRKRYIYLIFIFIPLGYILSIALPSKEVCVKEGSSIYLLPMNNGTIFEKAASQYNLQKEAEVNGWIKVQLNNKKIGWVKNEDICSH</sequence>
<dbReference type="KEGG" id="tdn:Suden_0488"/>
<dbReference type="eggNOG" id="ENOG5030HQY">
    <property type="taxonomic scope" value="Bacteria"/>
</dbReference>
<keyword evidence="1" id="KW-0472">Membrane</keyword>